<reference evidence="1 2" key="2">
    <citation type="submission" date="2018-11" db="EMBL/GenBank/DDBJ databases">
        <authorList>
            <consortium name="Pathogen Informatics"/>
        </authorList>
    </citation>
    <scope>NUCLEOTIDE SEQUENCE [LARGE SCALE GENOMIC DNA]</scope>
</reference>
<gene>
    <name evidence="1" type="ORF">OFLC_LOCUS13403</name>
</gene>
<keyword evidence="2" id="KW-1185">Reference proteome</keyword>
<accession>A0A183I0Z1</accession>
<sequence length="131" mass="15167">MAQRILETGYIMIDETMSMNEEVGNDSKKQKRIHERWKENITDSNENIASRQGVSLESDMQLKKIRSDGVGFLQPGMSVKRNDEIQKKELFESAKNSFFKISISDSSAGAIEWWDERRTTVINEKYEDIAE</sequence>
<dbReference type="AlphaFoldDB" id="A0A183I0Z1"/>
<reference evidence="3" key="1">
    <citation type="submission" date="2016-06" db="UniProtKB">
        <authorList>
            <consortium name="WormBaseParasite"/>
        </authorList>
    </citation>
    <scope>IDENTIFICATION</scope>
</reference>
<evidence type="ECO:0000313" key="3">
    <source>
        <dbReference type="WBParaSite" id="OFLC_0001340401-mRNA-1"/>
    </source>
</evidence>
<organism evidence="3">
    <name type="scientific">Onchocerca flexuosa</name>
    <dbReference type="NCBI Taxonomy" id="387005"/>
    <lineage>
        <taxon>Eukaryota</taxon>
        <taxon>Metazoa</taxon>
        <taxon>Ecdysozoa</taxon>
        <taxon>Nematoda</taxon>
        <taxon>Chromadorea</taxon>
        <taxon>Rhabditida</taxon>
        <taxon>Spirurina</taxon>
        <taxon>Spiruromorpha</taxon>
        <taxon>Filarioidea</taxon>
        <taxon>Onchocercidae</taxon>
        <taxon>Onchocerca</taxon>
    </lineage>
</organism>
<evidence type="ECO:0000313" key="1">
    <source>
        <dbReference type="EMBL" id="VDP13663.1"/>
    </source>
</evidence>
<proteinExistence type="predicted"/>
<name>A0A183I0Z1_9BILA</name>
<dbReference type="WBParaSite" id="OFLC_0001340401-mRNA-1">
    <property type="protein sequence ID" value="OFLC_0001340401-mRNA-1"/>
    <property type="gene ID" value="OFLC_0001340401"/>
</dbReference>
<dbReference type="EMBL" id="UZAJ01040181">
    <property type="protein sequence ID" value="VDP13663.1"/>
    <property type="molecule type" value="Genomic_DNA"/>
</dbReference>
<dbReference type="Proteomes" id="UP000267606">
    <property type="component" value="Unassembled WGS sequence"/>
</dbReference>
<evidence type="ECO:0000313" key="2">
    <source>
        <dbReference type="Proteomes" id="UP000267606"/>
    </source>
</evidence>
<protein>
    <submittedName>
        <fullName evidence="1 3">Uncharacterized protein</fullName>
    </submittedName>
</protein>